<evidence type="ECO:0000256" key="4">
    <source>
        <dbReference type="ARBA" id="ARBA00022816"/>
    </source>
</evidence>
<protein>
    <submittedName>
        <fullName evidence="11">Uncharacterized protein</fullName>
    </submittedName>
</protein>
<dbReference type="Gene3D" id="2.130.10.10">
    <property type="entry name" value="YVTN repeat-like/Quinoprotein amine dehydrogenase"/>
    <property type="match status" value="1"/>
</dbReference>
<dbReference type="EMBL" id="JAVRRJ010000001">
    <property type="protein sequence ID" value="KAK5091505.1"/>
    <property type="molecule type" value="Genomic_DNA"/>
</dbReference>
<dbReference type="Pfam" id="PF03177">
    <property type="entry name" value="Nucleoporin_C"/>
    <property type="match status" value="1"/>
</dbReference>
<dbReference type="InterPro" id="IPR015943">
    <property type="entry name" value="WD40/YVTN_repeat-like_dom_sf"/>
</dbReference>
<evidence type="ECO:0000256" key="6">
    <source>
        <dbReference type="ARBA" id="ARBA00023010"/>
    </source>
</evidence>
<sequence length="1351" mass="150904">MDSSDTPSHSHLLRSKRTRNTSTPDESVKLPLAKKRRSAIRRDTFEPLTGSSVNELAGQAQSGTDVKEHGNVPQPAQSTAHPDSQTRDLTLRGAKKTEKRTERGIGLLTLSANNFYTVSQLPALPEQIRIRPTVPYSCVISPDNDYILALTHTDALIWSYNASASTPTSRELLTFKLPFPPAIAEDPLPLASFTASSANGEPGIVVVSPKWGKIVYWESLTNASSHVPNQLSTGVQGSIPGMFRGELVEQLVPAEPAGFILSLASGRVAQLTIRDQVGRPGIGVQFMRRSAAPTIRGGIFGSIRSVFGADRRKGTAIVRPGRTARAQRDVIVCSEDAVIEFWTNNLLTGNSLSKTLSVKDQLLSSLQSQIEKDDLQQPVHFKVLDLVLTPSPSHDLVRLSDTNSCSLVILAALSSQARSKYYLLEATIADETTQVRVVHPIRCYDRDLADEHAFRPRICIPPASTTAFVIFEKAILLLSLIKISESPSSQLVAEKSALPLPFQDCIPLQDNTIYRVINFAGEEHESGPSCVLAVQGFGIVRVASHLPNDDEVELEDVVSQLGAKARLEQAVFFGTRQPNPLDLKRSYRKAYEQHEITKAILDTSREIVMSTSKHVSKSAPSITDHLQHRARVLQDLVEYSLKTYPDCLGRTDRIMLLWNAEKIAAAQAIWKIQERIQATYPRKDERNSMTLLNFALSALAENRQRYPNPEKGETDHDVMHEMPEYDYNDPRIVCDYYLEGTEIWTTAFQTAFRFREDNAAAYGLGNETYDQGILKSGYPARLPPAWTSTHEQVMHGHDYLEDVCKFLQEWWDYPATQQNGSAKSKSKKVITMPTNAAGNPYDAPPKSLLEKLADRLPVQADLVNRVVLEENIQQRNMVSASDVSQEQKDRQLKALAAEHRKVTNSTLQVIANFNRDGALKLAEAKGDTDLLVTLNIDHLTALYDTLKAHPEQQEIEKKIEAVQDHVETYFERFGNDWAYSHFSSLLKHSKLGTLIAEGQANGGKKQPYLSHFFDTCAQEQKRVGKVSWINNVVGESKFDAAFHTLETVASTQETDIWSKQVELCLTKLAGLAAQEANAPAINDVKISNINYELEYLRIVASLAYHVNAALYDAVDDEAAVQLAVERFVPKSISSSKKAQQTRKYLSKTLHKLATDNLISLSELVDALTLLKLGPLEVEEVDADVDDITDQEFPYALQAIDLAPFQEASLQQKEVLRKSVWRRLLVRDSWMNVNDTAGKSDKEVKEIMQRTILFRTLLDLYRRAMTDDIEVRIPSLDEILEASAYRDESEQASALEDVKLLKRFVEKARLKEHFAAFVKEAKDEVRKFQDRQGEEQAQNLLADRPVVNGDHA</sequence>
<evidence type="ECO:0000256" key="3">
    <source>
        <dbReference type="ARBA" id="ARBA00022448"/>
    </source>
</evidence>
<dbReference type="PANTHER" id="PTHR13405">
    <property type="entry name" value="NUCLEAR PORE COMPLEX PROTEIN NUP133"/>
    <property type="match status" value="1"/>
</dbReference>
<feature type="domain" description="Nucleoporin Nup133/Nup155-like N-terminal" evidence="10">
    <location>
        <begin position="113"/>
        <end position="541"/>
    </location>
</feature>
<dbReference type="InterPro" id="IPR014908">
    <property type="entry name" value="Nucleoporin_Nup133/Nup155_N"/>
</dbReference>
<keyword evidence="5" id="KW-0653">Protein transport</keyword>
<name>A0AAN7T893_9EURO</name>
<evidence type="ECO:0000256" key="2">
    <source>
        <dbReference type="ARBA" id="ARBA00005569"/>
    </source>
</evidence>
<accession>A0AAN7T893</accession>
<feature type="compositionally biased region" description="Basic and acidic residues" evidence="8">
    <location>
        <begin position="84"/>
        <end position="98"/>
    </location>
</feature>
<evidence type="ECO:0000313" key="11">
    <source>
        <dbReference type="EMBL" id="KAK5091505.1"/>
    </source>
</evidence>
<evidence type="ECO:0000256" key="1">
    <source>
        <dbReference type="ARBA" id="ARBA00004259"/>
    </source>
</evidence>
<dbReference type="GO" id="GO:0006606">
    <property type="term" value="P:protein import into nucleus"/>
    <property type="evidence" value="ECO:0007669"/>
    <property type="project" value="TreeGrafter"/>
</dbReference>
<evidence type="ECO:0000259" key="10">
    <source>
        <dbReference type="Pfam" id="PF08801"/>
    </source>
</evidence>
<evidence type="ECO:0000313" key="12">
    <source>
        <dbReference type="Proteomes" id="UP001309876"/>
    </source>
</evidence>
<feature type="region of interest" description="Disordered" evidence="8">
    <location>
        <begin position="1"/>
        <end position="98"/>
    </location>
</feature>
<comment type="subcellular location">
    <subcellularLocation>
        <location evidence="1">Nucleus envelope</location>
    </subcellularLocation>
</comment>
<reference evidence="11 12" key="1">
    <citation type="submission" date="2023-08" db="EMBL/GenBank/DDBJ databases">
        <title>Black Yeasts Isolated from many extreme environments.</title>
        <authorList>
            <person name="Coleine C."/>
            <person name="Stajich J.E."/>
            <person name="Selbmann L."/>
        </authorList>
    </citation>
    <scope>NUCLEOTIDE SEQUENCE [LARGE SCALE GENOMIC DNA]</scope>
    <source>
        <strain evidence="11 12">CCFEE 5910</strain>
    </source>
</reference>
<keyword evidence="7" id="KW-0539">Nucleus</keyword>
<dbReference type="Gene3D" id="1.20.58.1380">
    <property type="match status" value="1"/>
</dbReference>
<dbReference type="GO" id="GO:0000972">
    <property type="term" value="P:transcription-dependent tethering of RNA polymerase II gene DNA at nuclear periphery"/>
    <property type="evidence" value="ECO:0007669"/>
    <property type="project" value="TreeGrafter"/>
</dbReference>
<dbReference type="Pfam" id="PF08801">
    <property type="entry name" value="Nucleoporin_N"/>
    <property type="match status" value="1"/>
</dbReference>
<dbReference type="InterPro" id="IPR037624">
    <property type="entry name" value="Nup133-like"/>
</dbReference>
<dbReference type="InterPro" id="IPR007187">
    <property type="entry name" value="Nucleoporin_Nup133/Nup155_C"/>
</dbReference>
<comment type="similarity">
    <text evidence="2">Belongs to the nucleoporin Nup133 family.</text>
</comment>
<feature type="compositionally biased region" description="Polar residues" evidence="8">
    <location>
        <begin position="74"/>
        <end position="83"/>
    </location>
</feature>
<evidence type="ECO:0000256" key="7">
    <source>
        <dbReference type="ARBA" id="ARBA00023242"/>
    </source>
</evidence>
<dbReference type="GO" id="GO:0017056">
    <property type="term" value="F:structural constituent of nuclear pore"/>
    <property type="evidence" value="ECO:0007669"/>
    <property type="project" value="InterPro"/>
</dbReference>
<dbReference type="Gene3D" id="1.25.40.700">
    <property type="match status" value="1"/>
</dbReference>
<feature type="region of interest" description="Disordered" evidence="8">
    <location>
        <begin position="1327"/>
        <end position="1351"/>
    </location>
</feature>
<evidence type="ECO:0000259" key="9">
    <source>
        <dbReference type="Pfam" id="PF03177"/>
    </source>
</evidence>
<keyword evidence="6" id="KW-0811">Translocation</keyword>
<evidence type="ECO:0000256" key="5">
    <source>
        <dbReference type="ARBA" id="ARBA00022927"/>
    </source>
</evidence>
<comment type="caution">
    <text evidence="11">The sequence shown here is derived from an EMBL/GenBank/DDBJ whole genome shotgun (WGS) entry which is preliminary data.</text>
</comment>
<dbReference type="PANTHER" id="PTHR13405:SF11">
    <property type="entry name" value="NUCLEAR PORE COMPLEX PROTEIN NUP133"/>
    <property type="match status" value="1"/>
</dbReference>
<dbReference type="Proteomes" id="UP001309876">
    <property type="component" value="Unassembled WGS sequence"/>
</dbReference>
<proteinExistence type="inferred from homology"/>
<feature type="domain" description="Nucleoporin Nup133/Nup155-like C-terminal" evidence="9">
    <location>
        <begin position="891"/>
        <end position="1313"/>
    </location>
</feature>
<dbReference type="GO" id="GO:0031080">
    <property type="term" value="C:nuclear pore outer ring"/>
    <property type="evidence" value="ECO:0007669"/>
    <property type="project" value="TreeGrafter"/>
</dbReference>
<keyword evidence="3" id="KW-0813">Transport</keyword>
<evidence type="ECO:0000256" key="8">
    <source>
        <dbReference type="SAM" id="MobiDB-lite"/>
    </source>
</evidence>
<keyword evidence="12" id="KW-1185">Reference proteome</keyword>
<organism evidence="11 12">
    <name type="scientific">Lithohypha guttulata</name>
    <dbReference type="NCBI Taxonomy" id="1690604"/>
    <lineage>
        <taxon>Eukaryota</taxon>
        <taxon>Fungi</taxon>
        <taxon>Dikarya</taxon>
        <taxon>Ascomycota</taxon>
        <taxon>Pezizomycotina</taxon>
        <taxon>Eurotiomycetes</taxon>
        <taxon>Chaetothyriomycetidae</taxon>
        <taxon>Chaetothyriales</taxon>
        <taxon>Trichomeriaceae</taxon>
        <taxon>Lithohypha</taxon>
    </lineage>
</organism>
<keyword evidence="4" id="KW-0509">mRNA transport</keyword>
<dbReference type="GO" id="GO:0016973">
    <property type="term" value="P:poly(A)+ mRNA export from nucleus"/>
    <property type="evidence" value="ECO:0007669"/>
    <property type="project" value="TreeGrafter"/>
</dbReference>
<dbReference type="SUPFAM" id="SSF117289">
    <property type="entry name" value="Nucleoporin domain"/>
    <property type="match status" value="1"/>
</dbReference>
<feature type="compositionally biased region" description="Polar residues" evidence="8">
    <location>
        <begin position="49"/>
        <end position="64"/>
    </location>
</feature>
<gene>
    <name evidence="11" type="ORF">LTR05_001689</name>
</gene>